<sequence>MPAHARCGPTDLLRRRSLPGPAEALLRRLVYGRRA</sequence>
<gene>
    <name evidence="1" type="ORF">HNR12_001407</name>
</gene>
<organism evidence="1 2">
    <name type="scientific">Streptomonospora nanhaiensis</name>
    <dbReference type="NCBI Taxonomy" id="1323731"/>
    <lineage>
        <taxon>Bacteria</taxon>
        <taxon>Bacillati</taxon>
        <taxon>Actinomycetota</taxon>
        <taxon>Actinomycetes</taxon>
        <taxon>Streptosporangiales</taxon>
        <taxon>Nocardiopsidaceae</taxon>
        <taxon>Streptomonospora</taxon>
    </lineage>
</organism>
<dbReference type="AlphaFoldDB" id="A0A853BJC9"/>
<reference evidence="1 2" key="1">
    <citation type="submission" date="2020-07" db="EMBL/GenBank/DDBJ databases">
        <title>Sequencing the genomes of 1000 actinobacteria strains.</title>
        <authorList>
            <person name="Klenk H.-P."/>
        </authorList>
    </citation>
    <scope>NUCLEOTIDE SEQUENCE [LARGE SCALE GENOMIC DNA]</scope>
    <source>
        <strain evidence="1 2">DSM 45927</strain>
    </source>
</reference>
<dbReference type="EMBL" id="JACCFO010000001">
    <property type="protein sequence ID" value="NYI95130.1"/>
    <property type="molecule type" value="Genomic_DNA"/>
</dbReference>
<evidence type="ECO:0000313" key="2">
    <source>
        <dbReference type="Proteomes" id="UP000575985"/>
    </source>
</evidence>
<name>A0A853BJC9_9ACTN</name>
<accession>A0A853BJC9</accession>
<proteinExistence type="predicted"/>
<keyword evidence="2" id="KW-1185">Reference proteome</keyword>
<comment type="caution">
    <text evidence="1">The sequence shown here is derived from an EMBL/GenBank/DDBJ whole genome shotgun (WGS) entry which is preliminary data.</text>
</comment>
<protein>
    <submittedName>
        <fullName evidence="1">Putative membrane protein YeiB</fullName>
    </submittedName>
</protein>
<dbReference type="Proteomes" id="UP000575985">
    <property type="component" value="Unassembled WGS sequence"/>
</dbReference>
<evidence type="ECO:0000313" key="1">
    <source>
        <dbReference type="EMBL" id="NYI95130.1"/>
    </source>
</evidence>